<reference evidence="1" key="1">
    <citation type="submission" date="2022-11" db="EMBL/GenBank/DDBJ databases">
        <title>Chromosome-level genome of Pogonophryne albipinna.</title>
        <authorList>
            <person name="Jo E."/>
        </authorList>
    </citation>
    <scope>NUCLEOTIDE SEQUENCE</scope>
    <source>
        <strain evidence="1">SGF0006</strain>
        <tissue evidence="1">Muscle</tissue>
    </source>
</reference>
<evidence type="ECO:0000313" key="1">
    <source>
        <dbReference type="EMBL" id="KAJ4940104.1"/>
    </source>
</evidence>
<dbReference type="EMBL" id="JAPTMU010000007">
    <property type="protein sequence ID" value="KAJ4940104.1"/>
    <property type="molecule type" value="Genomic_DNA"/>
</dbReference>
<name>A0AAD6FNJ7_9TELE</name>
<organism evidence="1 2">
    <name type="scientific">Pogonophryne albipinna</name>
    <dbReference type="NCBI Taxonomy" id="1090488"/>
    <lineage>
        <taxon>Eukaryota</taxon>
        <taxon>Metazoa</taxon>
        <taxon>Chordata</taxon>
        <taxon>Craniata</taxon>
        <taxon>Vertebrata</taxon>
        <taxon>Euteleostomi</taxon>
        <taxon>Actinopterygii</taxon>
        <taxon>Neopterygii</taxon>
        <taxon>Teleostei</taxon>
        <taxon>Neoteleostei</taxon>
        <taxon>Acanthomorphata</taxon>
        <taxon>Eupercaria</taxon>
        <taxon>Perciformes</taxon>
        <taxon>Notothenioidei</taxon>
        <taxon>Pogonophryne</taxon>
    </lineage>
</organism>
<evidence type="ECO:0000313" key="2">
    <source>
        <dbReference type="Proteomes" id="UP001219934"/>
    </source>
</evidence>
<proteinExistence type="predicted"/>
<gene>
    <name evidence="1" type="ORF">JOQ06_026414</name>
</gene>
<protein>
    <submittedName>
        <fullName evidence="1">Uncharacterized protein</fullName>
    </submittedName>
</protein>
<dbReference type="Proteomes" id="UP001219934">
    <property type="component" value="Unassembled WGS sequence"/>
</dbReference>
<dbReference type="AlphaFoldDB" id="A0AAD6FNJ7"/>
<accession>A0AAD6FNJ7</accession>
<keyword evidence="2" id="KW-1185">Reference proteome</keyword>
<comment type="caution">
    <text evidence="1">The sequence shown here is derived from an EMBL/GenBank/DDBJ whole genome shotgun (WGS) entry which is preliminary data.</text>
</comment>
<sequence>MESVGASPQSIWSIKVESNGLADGEMREKGLPGGQLLRSSDVDVRSSGMTVALYEGGKPLSERSYEVRYGCDKYS</sequence>